<dbReference type="EMBL" id="CP012117">
    <property type="protein sequence ID" value="ANP28459.1"/>
    <property type="molecule type" value="Genomic_DNA"/>
</dbReference>
<keyword evidence="1" id="KW-1133">Transmembrane helix</keyword>
<protein>
    <submittedName>
        <fullName evidence="2">Uncharacterized protein</fullName>
    </submittedName>
</protein>
<gene>
    <name evidence="2" type="ORF">DAD186_19090</name>
</gene>
<keyword evidence="1" id="KW-0812">Transmembrane</keyword>
<evidence type="ECO:0000313" key="3">
    <source>
        <dbReference type="Proteomes" id="UP000092596"/>
    </source>
</evidence>
<feature type="transmembrane region" description="Helical" evidence="1">
    <location>
        <begin position="20"/>
        <end position="41"/>
    </location>
</feature>
<dbReference type="KEGG" id="dva:DAD186_19090"/>
<dbReference type="Proteomes" id="UP000092596">
    <property type="component" value="Chromosome"/>
</dbReference>
<accession>A0A1B0ZKH6</accession>
<name>A0A1B0ZKH6_9MICO</name>
<organism evidence="2 3">
    <name type="scientific">Dermabacter vaginalis</name>
    <dbReference type="NCBI Taxonomy" id="1630135"/>
    <lineage>
        <taxon>Bacteria</taxon>
        <taxon>Bacillati</taxon>
        <taxon>Actinomycetota</taxon>
        <taxon>Actinomycetes</taxon>
        <taxon>Micrococcales</taxon>
        <taxon>Dermabacteraceae</taxon>
        <taxon>Dermabacter</taxon>
    </lineage>
</organism>
<evidence type="ECO:0000313" key="2">
    <source>
        <dbReference type="EMBL" id="ANP28459.1"/>
    </source>
</evidence>
<dbReference type="STRING" id="1630135.DAD186_19090"/>
<dbReference type="AlphaFoldDB" id="A0A1B0ZKH6"/>
<proteinExistence type="predicted"/>
<reference evidence="2 3" key="1">
    <citation type="submission" date="2015-06" db="EMBL/GenBank/DDBJ databases">
        <title>Investigation of pathophysiology for high-risk pregnancy and development of treatment modality based on it.</title>
        <authorList>
            <person name="Kim B.-C."/>
            <person name="Lim S."/>
        </authorList>
    </citation>
    <scope>NUCLEOTIDE SEQUENCE [LARGE SCALE GENOMIC DNA]</scope>
    <source>
        <strain evidence="2 3">AD1-86</strain>
    </source>
</reference>
<evidence type="ECO:0000256" key="1">
    <source>
        <dbReference type="SAM" id="Phobius"/>
    </source>
</evidence>
<keyword evidence="1" id="KW-0472">Membrane</keyword>
<sequence>MLSDPLAPETAEHAAKRIQASNIALAVNAATLAVLVAATIAP</sequence>